<dbReference type="Proteomes" id="UP001187343">
    <property type="component" value="Unassembled WGS sequence"/>
</dbReference>
<keyword evidence="10" id="KW-1185">Reference proteome</keyword>
<proteinExistence type="predicted"/>
<comment type="subcellular location">
    <subcellularLocation>
        <location evidence="1">Membrane</location>
    </subcellularLocation>
</comment>
<keyword evidence="3 6" id="KW-0472">Membrane</keyword>
<dbReference type="EMBL" id="JAUYZG010000006">
    <property type="protein sequence ID" value="KAK2905331.1"/>
    <property type="molecule type" value="Genomic_DNA"/>
</dbReference>
<keyword evidence="2 7" id="KW-0732">Signal</keyword>
<feature type="compositionally biased region" description="Basic and acidic residues" evidence="5">
    <location>
        <begin position="312"/>
        <end position="347"/>
    </location>
</feature>
<keyword evidence="6" id="KW-0812">Transmembrane</keyword>
<evidence type="ECO:0000256" key="3">
    <source>
        <dbReference type="ARBA" id="ARBA00023136"/>
    </source>
</evidence>
<dbReference type="SUPFAM" id="SSF48726">
    <property type="entry name" value="Immunoglobulin"/>
    <property type="match status" value="1"/>
</dbReference>
<dbReference type="InterPro" id="IPR013783">
    <property type="entry name" value="Ig-like_fold"/>
</dbReference>
<name>A0AA88Q5X0_9TELE</name>
<gene>
    <name evidence="9" type="ORF">Q8A67_007130</name>
</gene>
<feature type="compositionally biased region" description="Basic and acidic residues" evidence="5">
    <location>
        <begin position="264"/>
        <end position="299"/>
    </location>
</feature>
<feature type="signal peptide" evidence="7">
    <location>
        <begin position="1"/>
        <end position="24"/>
    </location>
</feature>
<dbReference type="AlphaFoldDB" id="A0AA88Q5X0"/>
<dbReference type="InterPro" id="IPR036179">
    <property type="entry name" value="Ig-like_dom_sf"/>
</dbReference>
<dbReference type="PANTHER" id="PTHR12080:SF134">
    <property type="entry name" value="CD48 ANTIGEN"/>
    <property type="match status" value="1"/>
</dbReference>
<evidence type="ECO:0000259" key="8">
    <source>
        <dbReference type="Pfam" id="PF07679"/>
    </source>
</evidence>
<organism evidence="9 10">
    <name type="scientific">Cirrhinus molitorella</name>
    <name type="common">mud carp</name>
    <dbReference type="NCBI Taxonomy" id="172907"/>
    <lineage>
        <taxon>Eukaryota</taxon>
        <taxon>Metazoa</taxon>
        <taxon>Chordata</taxon>
        <taxon>Craniata</taxon>
        <taxon>Vertebrata</taxon>
        <taxon>Euteleostomi</taxon>
        <taxon>Actinopterygii</taxon>
        <taxon>Neopterygii</taxon>
        <taxon>Teleostei</taxon>
        <taxon>Ostariophysi</taxon>
        <taxon>Cypriniformes</taxon>
        <taxon>Cyprinidae</taxon>
        <taxon>Labeoninae</taxon>
        <taxon>Labeonini</taxon>
        <taxon>Cirrhinus</taxon>
    </lineage>
</organism>
<dbReference type="PANTHER" id="PTHR12080">
    <property type="entry name" value="SIGNALING LYMPHOCYTIC ACTIVATION MOLECULE"/>
    <property type="match status" value="1"/>
</dbReference>
<comment type="caution">
    <text evidence="9">The sequence shown here is derived from an EMBL/GenBank/DDBJ whole genome shotgun (WGS) entry which is preliminary data.</text>
</comment>
<dbReference type="InterPro" id="IPR013098">
    <property type="entry name" value="Ig_I-set"/>
</dbReference>
<feature type="compositionally biased region" description="Basic and acidic residues" evidence="5">
    <location>
        <begin position="361"/>
        <end position="393"/>
    </location>
</feature>
<evidence type="ECO:0000256" key="5">
    <source>
        <dbReference type="SAM" id="MobiDB-lite"/>
    </source>
</evidence>
<accession>A0AA88Q5X0</accession>
<evidence type="ECO:0000313" key="10">
    <source>
        <dbReference type="Proteomes" id="UP001187343"/>
    </source>
</evidence>
<evidence type="ECO:0000313" key="9">
    <source>
        <dbReference type="EMBL" id="KAK2905331.1"/>
    </source>
</evidence>
<evidence type="ECO:0000256" key="7">
    <source>
        <dbReference type="SAM" id="SignalP"/>
    </source>
</evidence>
<evidence type="ECO:0000256" key="2">
    <source>
        <dbReference type="ARBA" id="ARBA00022729"/>
    </source>
</evidence>
<feature type="transmembrane region" description="Helical" evidence="6">
    <location>
        <begin position="206"/>
        <end position="231"/>
    </location>
</feature>
<keyword evidence="6" id="KW-1133">Transmembrane helix</keyword>
<feature type="chain" id="PRO_5041653457" description="Immunoglobulin I-set domain-containing protein" evidence="7">
    <location>
        <begin position="25"/>
        <end position="455"/>
    </location>
</feature>
<feature type="region of interest" description="Disordered" evidence="5">
    <location>
        <begin position="261"/>
        <end position="393"/>
    </location>
</feature>
<feature type="domain" description="Immunoglobulin I-set" evidence="8">
    <location>
        <begin position="27"/>
        <end position="115"/>
    </location>
</feature>
<evidence type="ECO:0000256" key="4">
    <source>
        <dbReference type="ARBA" id="ARBA00023180"/>
    </source>
</evidence>
<evidence type="ECO:0000256" key="1">
    <source>
        <dbReference type="ARBA" id="ARBA00004370"/>
    </source>
</evidence>
<dbReference type="Gene3D" id="2.60.40.10">
    <property type="entry name" value="Immunoglobulins"/>
    <property type="match status" value="2"/>
</dbReference>
<dbReference type="Pfam" id="PF07679">
    <property type="entry name" value="I-set"/>
    <property type="match status" value="1"/>
</dbReference>
<dbReference type="GO" id="GO:0016020">
    <property type="term" value="C:membrane"/>
    <property type="evidence" value="ECO:0007669"/>
    <property type="project" value="UniProtKB-SubCell"/>
</dbReference>
<sequence>MRTFGVVFNIFVCAILSRYSYLDAVIYVENGKNVTLNPHIQGEPEEILWTFNGNKLAEHDMTEFLEYGQFKRRSSIENTTGKLTVRRMASQDSGIYRSVIQIDGKQQNSANEVRVIDAVQEPAVTCKLNNITKSKTLFCSVSAQIQASYEWTGSNLVQHSGQELPISKEEKPDSIFTCTVKNEVSQKKASFPLKDCPTENIIENDYITLAVILSIIGAIIVIAMAVVIYFLCKKRNKAKAGTQEVVMSGVTSTRDITQTLINNHDAENNKERDISDWDKSSEISDDKSRENEAAERMIDDESDITQNLINNHDAENNKERDISDWDKSSEISDDKSRENEAAERMIDDESDNVTQTLINNHDAENNKERDISDWDKSSEISDDKSRENEAAERMIDDESDKDVTQTLINKHDAENNKERDIILLNQPENPCWLVLQGSLPTRPCAEDRVSDSSLL</sequence>
<protein>
    <recommendedName>
        <fullName evidence="8">Immunoglobulin I-set domain-containing protein</fullName>
    </recommendedName>
</protein>
<evidence type="ECO:0000256" key="6">
    <source>
        <dbReference type="SAM" id="Phobius"/>
    </source>
</evidence>
<keyword evidence="4" id="KW-0325">Glycoprotein</keyword>
<reference evidence="9" key="1">
    <citation type="submission" date="2023-08" db="EMBL/GenBank/DDBJ databases">
        <title>Chromosome-level Genome Assembly of mud carp (Cirrhinus molitorella).</title>
        <authorList>
            <person name="Liu H."/>
        </authorList>
    </citation>
    <scope>NUCLEOTIDE SEQUENCE</scope>
    <source>
        <strain evidence="9">Prfri</strain>
        <tissue evidence="9">Muscle</tissue>
    </source>
</reference>
<dbReference type="InterPro" id="IPR015631">
    <property type="entry name" value="CD2/SLAM_rcpt"/>
</dbReference>